<reference evidence="1" key="1">
    <citation type="submission" date="2020-02" db="EMBL/GenBank/DDBJ databases">
        <title>Flavobacterium sp. genome.</title>
        <authorList>
            <person name="Jung H.S."/>
            <person name="Baek J.H."/>
            <person name="Jeon C.O."/>
        </authorList>
    </citation>
    <scope>NUCLEOTIDE SEQUENCE</scope>
    <source>
        <strain evidence="1">SE-s28</strain>
    </source>
</reference>
<organism evidence="1 2">
    <name type="scientific">Flavobacterium silvaticum</name>
    <dbReference type="NCBI Taxonomy" id="1852020"/>
    <lineage>
        <taxon>Bacteria</taxon>
        <taxon>Pseudomonadati</taxon>
        <taxon>Bacteroidota</taxon>
        <taxon>Flavobacteriia</taxon>
        <taxon>Flavobacteriales</taxon>
        <taxon>Flavobacteriaceae</taxon>
        <taxon>Flavobacterium</taxon>
    </lineage>
</organism>
<comment type="caution">
    <text evidence="1">The sequence shown here is derived from an EMBL/GenBank/DDBJ whole genome shotgun (WGS) entry which is preliminary data.</text>
</comment>
<keyword evidence="2" id="KW-1185">Reference proteome</keyword>
<name>A0A972JJ40_9FLAO</name>
<protein>
    <submittedName>
        <fullName evidence="1">Uncharacterized protein</fullName>
    </submittedName>
</protein>
<proteinExistence type="predicted"/>
<dbReference type="RefSeq" id="WP_169526848.1">
    <property type="nucleotide sequence ID" value="NZ_JAAMPU010000103.1"/>
</dbReference>
<dbReference type="Proteomes" id="UP000712080">
    <property type="component" value="Unassembled WGS sequence"/>
</dbReference>
<sequence length="239" mass="27521">MKTITVVFFVLICISTSAQSLNGKWFMINRSGLIEFTISNDSAKSCKLTPELVQKPQSEQKYAIEKIVALSDRTLVIRKPEKKPELFSASVIIDINQPKYFQTAWNVRDTTFANIDELVAFHKKDIRKLFGYYAFSEDYLRKVQQLKQLPDMTLEEFRQFIITYKEKLQAVSADAEKYASYLSGFSLNMQIISQSLLDIGFNPIQNSGSVDIIFEKYMDDPSLQDLIPQSGRKKSRKPR</sequence>
<evidence type="ECO:0000313" key="1">
    <source>
        <dbReference type="EMBL" id="NMH27822.1"/>
    </source>
</evidence>
<gene>
    <name evidence="1" type="ORF">G6047_07250</name>
</gene>
<dbReference type="AlphaFoldDB" id="A0A972JJ40"/>
<dbReference type="EMBL" id="JAAMPU010000103">
    <property type="protein sequence ID" value="NMH27822.1"/>
    <property type="molecule type" value="Genomic_DNA"/>
</dbReference>
<evidence type="ECO:0000313" key="2">
    <source>
        <dbReference type="Proteomes" id="UP000712080"/>
    </source>
</evidence>
<accession>A0A972JJ40</accession>